<dbReference type="OrthoDB" id="147639at2"/>
<dbReference type="Proteomes" id="UP001281130">
    <property type="component" value="Unassembled WGS sequence"/>
</dbReference>
<keyword evidence="11" id="KW-1185">Reference proteome</keyword>
<dbReference type="KEGG" id="rrd:RradSPS_0768"/>
<dbReference type="GO" id="GO:0055085">
    <property type="term" value="P:transmembrane transport"/>
    <property type="evidence" value="ECO:0007669"/>
    <property type="project" value="InterPro"/>
</dbReference>
<evidence type="ECO:0000256" key="4">
    <source>
        <dbReference type="ARBA" id="ARBA00022692"/>
    </source>
</evidence>
<comment type="similarity">
    <text evidence="7">Belongs to the binding-protein-dependent transport system permease family.</text>
</comment>
<gene>
    <name evidence="9" type="ORF">RradSPS_0768</name>
    <name evidence="10" type="ORF">SIL72_05390</name>
</gene>
<feature type="transmembrane region" description="Helical" evidence="7">
    <location>
        <begin position="99"/>
        <end position="120"/>
    </location>
</feature>
<comment type="subcellular location">
    <subcellularLocation>
        <location evidence="1 7">Cell membrane</location>
        <topology evidence="1 7">Multi-pass membrane protein</topology>
    </subcellularLocation>
</comment>
<keyword evidence="6 7" id="KW-0472">Membrane</keyword>
<dbReference type="PANTHER" id="PTHR30465">
    <property type="entry name" value="INNER MEMBRANE ABC TRANSPORTER"/>
    <property type="match status" value="1"/>
</dbReference>
<evidence type="ECO:0000259" key="8">
    <source>
        <dbReference type="PROSITE" id="PS50928"/>
    </source>
</evidence>
<evidence type="ECO:0000256" key="1">
    <source>
        <dbReference type="ARBA" id="ARBA00004651"/>
    </source>
</evidence>
<proteinExistence type="inferred from homology"/>
<evidence type="ECO:0000313" key="10">
    <source>
        <dbReference type="EMBL" id="MDX5893461.1"/>
    </source>
</evidence>
<dbReference type="InterPro" id="IPR000515">
    <property type="entry name" value="MetI-like"/>
</dbReference>
<feature type="transmembrane region" description="Helical" evidence="7">
    <location>
        <begin position="269"/>
        <end position="289"/>
    </location>
</feature>
<evidence type="ECO:0000313" key="9">
    <source>
        <dbReference type="EMBL" id="AHY46051.1"/>
    </source>
</evidence>
<evidence type="ECO:0000313" key="11">
    <source>
        <dbReference type="Proteomes" id="UP000025229"/>
    </source>
</evidence>
<reference evidence="10" key="2">
    <citation type="submission" date="2023-11" db="EMBL/GenBank/DDBJ databases">
        <title>MicrobeMod: A computational toolkit for identifying prokaryotic methylation and restriction-modification with nanopore sequencing.</title>
        <authorList>
            <person name="Crits-Christoph A."/>
            <person name="Kang S.C."/>
            <person name="Lee H."/>
            <person name="Ostrov N."/>
        </authorList>
    </citation>
    <scope>NUCLEOTIDE SEQUENCE</scope>
    <source>
        <strain evidence="10">ATCC 51242</strain>
    </source>
</reference>
<dbReference type="PROSITE" id="PS50928">
    <property type="entry name" value="ABC_TM1"/>
    <property type="match status" value="1"/>
</dbReference>
<evidence type="ECO:0000256" key="5">
    <source>
        <dbReference type="ARBA" id="ARBA00022989"/>
    </source>
</evidence>
<dbReference type="STRING" id="42256.RradSPS_0768"/>
<reference evidence="9 11" key="1">
    <citation type="submission" date="2014-03" db="EMBL/GenBank/DDBJ databases">
        <title>Complete genome sequence of the Radio-Resistant Rubrobacter radiotolerans RSPS-4.</title>
        <authorList>
            <person name="Egas C.C."/>
            <person name="Barroso C.C."/>
            <person name="Froufe H.J.C."/>
            <person name="Pacheco J.J."/>
            <person name="Albuquerque L.L."/>
            <person name="da Costa M.M.S."/>
        </authorList>
    </citation>
    <scope>NUCLEOTIDE SEQUENCE [LARGE SCALE GENOMIC DNA]</scope>
    <source>
        <strain evidence="9 11">RSPS-4</strain>
    </source>
</reference>
<feature type="transmembrane region" description="Helical" evidence="7">
    <location>
        <begin position="132"/>
        <end position="153"/>
    </location>
</feature>
<keyword evidence="3" id="KW-1003">Cell membrane</keyword>
<dbReference type="Pfam" id="PF00528">
    <property type="entry name" value="BPD_transp_1"/>
    <property type="match status" value="1"/>
</dbReference>
<sequence>MVRYLVRRIVIMVIVLFIITTATWILMRLLPGTPFNDDRLTDQQLAIMQAKYGLDGPLWQQYLTYMGNLLQGDLGTSFSYGNRSATTILLERLPVSAFLGAQALVIGVVLGMIVGAVSALRQNTLWDRFGTVFILLGIAVPSFVLAPILQYVFGVRLGIFPIALFNSWWHSVLPSIVLGLGVAATIARFTRTEMLEVVNQDYVTLARSKGLGRVSVVWRHILRNSLIPLVTIIVPLAVALLTGTLIVEEIFAIPGLGQEFVRSVQTNDYTMIMATTILFSVFFVISYLVQDILYAIVDPRIRVAGTEE</sequence>
<dbReference type="GO" id="GO:0005886">
    <property type="term" value="C:plasma membrane"/>
    <property type="evidence" value="ECO:0007669"/>
    <property type="project" value="UniProtKB-SubCell"/>
</dbReference>
<accession>A0A023X1L1</accession>
<organism evidence="9 11">
    <name type="scientific">Rubrobacter radiotolerans</name>
    <name type="common">Arthrobacter radiotolerans</name>
    <dbReference type="NCBI Taxonomy" id="42256"/>
    <lineage>
        <taxon>Bacteria</taxon>
        <taxon>Bacillati</taxon>
        <taxon>Actinomycetota</taxon>
        <taxon>Rubrobacteria</taxon>
        <taxon>Rubrobacterales</taxon>
        <taxon>Rubrobacteraceae</taxon>
        <taxon>Rubrobacter</taxon>
    </lineage>
</organism>
<dbReference type="Proteomes" id="UP000025229">
    <property type="component" value="Chromosome"/>
</dbReference>
<dbReference type="RefSeq" id="WP_038680832.1">
    <property type="nucleotide sequence ID" value="NZ_CP007514.1"/>
</dbReference>
<dbReference type="EMBL" id="JAWXXX010000001">
    <property type="protein sequence ID" value="MDX5893461.1"/>
    <property type="molecule type" value="Genomic_DNA"/>
</dbReference>
<dbReference type="PATRIC" id="fig|42256.3.peg.779"/>
<dbReference type="SUPFAM" id="SSF161098">
    <property type="entry name" value="MetI-like"/>
    <property type="match status" value="1"/>
</dbReference>
<dbReference type="PANTHER" id="PTHR30465:SF74">
    <property type="entry name" value="OLIGOPEPTIDE TRANSPORT SYSTEM PERMEASE PROTEIN OPPB"/>
    <property type="match status" value="1"/>
</dbReference>
<dbReference type="EMBL" id="CP007514">
    <property type="protein sequence ID" value="AHY46051.1"/>
    <property type="molecule type" value="Genomic_DNA"/>
</dbReference>
<feature type="transmembrane region" description="Helical" evidence="7">
    <location>
        <begin position="168"/>
        <end position="187"/>
    </location>
</feature>
<feature type="transmembrane region" description="Helical" evidence="7">
    <location>
        <begin position="226"/>
        <end position="247"/>
    </location>
</feature>
<dbReference type="CDD" id="cd06261">
    <property type="entry name" value="TM_PBP2"/>
    <property type="match status" value="1"/>
</dbReference>
<keyword evidence="5 7" id="KW-1133">Transmembrane helix</keyword>
<dbReference type="HOGENOM" id="CLU_036879_0_0_11"/>
<feature type="transmembrane region" description="Helical" evidence="7">
    <location>
        <begin position="9"/>
        <end position="30"/>
    </location>
</feature>
<evidence type="ECO:0000256" key="7">
    <source>
        <dbReference type="RuleBase" id="RU363032"/>
    </source>
</evidence>
<dbReference type="eggNOG" id="COG0601">
    <property type="taxonomic scope" value="Bacteria"/>
</dbReference>
<evidence type="ECO:0000256" key="3">
    <source>
        <dbReference type="ARBA" id="ARBA00022475"/>
    </source>
</evidence>
<keyword evidence="4 7" id="KW-0812">Transmembrane</keyword>
<dbReference type="Gene3D" id="1.10.3720.10">
    <property type="entry name" value="MetI-like"/>
    <property type="match status" value="1"/>
</dbReference>
<evidence type="ECO:0000256" key="6">
    <source>
        <dbReference type="ARBA" id="ARBA00023136"/>
    </source>
</evidence>
<evidence type="ECO:0000256" key="2">
    <source>
        <dbReference type="ARBA" id="ARBA00022448"/>
    </source>
</evidence>
<dbReference type="InterPro" id="IPR035906">
    <property type="entry name" value="MetI-like_sf"/>
</dbReference>
<name>A0A023X1L1_RUBRA</name>
<dbReference type="AlphaFoldDB" id="A0A023X1L1"/>
<feature type="domain" description="ABC transmembrane type-1" evidence="8">
    <location>
        <begin position="93"/>
        <end position="290"/>
    </location>
</feature>
<keyword evidence="2 7" id="KW-0813">Transport</keyword>
<dbReference type="InterPro" id="IPR045621">
    <property type="entry name" value="BPD_transp_1_N"/>
</dbReference>
<dbReference type="Pfam" id="PF19300">
    <property type="entry name" value="BPD_transp_1_N"/>
    <property type="match status" value="1"/>
</dbReference>
<protein>
    <submittedName>
        <fullName evidence="10">ABC transporter permease</fullName>
    </submittedName>
    <submittedName>
        <fullName evidence="9">ABC-type dipeptide/oligopeptide/nickel transport systems permease component</fullName>
    </submittedName>
</protein>